<sequence length="416" mass="46124">MSDRKGRAVVVGGSIAGVCAAHALLSAGWEVVVLEKTTAPPTGSPTGAGLGLDPFAQTTINSWLPHLNIHTLPLTIDQNQATDAEKKVSRMLTRDESFNFRAAYWSDLHGLLYNALPPDIFLWGHVFQSFRVSDDKKTVKVQSKVVQTGDMVEIAGDLLVAADGCLSSIRKAFVPDLKLRYSGYCAWRGVLDVSSDEKSDIFVGLQKVYQDLGKCLYFDLGSGTHAVFYELLNKKINWIWYVNQPEPQLKGNSVTIKVSNDMIKKMQEEAEKTWVHELVRVIKETKEPFLNVIYDCDPIQQIVWERVVLIGDAAHPTTPHGLRSTNMSIMDAAVLGQCLMKSGIEKIDEGLEEYQSIRVPVTSKQVLHSRMMGQMKQGLVYADGKVFDPKTATTEECKDLQQKCMPGFSGTLRGQG</sequence>
<dbReference type="SUPFAM" id="SSF54373">
    <property type="entry name" value="FAD-linked reductases, C-terminal domain"/>
    <property type="match status" value="1"/>
</dbReference>
<dbReference type="PANTHER" id="PTHR47469:SF2">
    <property type="entry name" value="OS06G0597600 PROTEIN"/>
    <property type="match status" value="1"/>
</dbReference>
<dbReference type="PANTHER" id="PTHR47469">
    <property type="entry name" value="MONOOXYGENASE-LIKE"/>
    <property type="match status" value="1"/>
</dbReference>
<dbReference type="AlphaFoldDB" id="A0AAD8KG54"/>
<proteinExistence type="predicted"/>
<dbReference type="SUPFAM" id="SSF51905">
    <property type="entry name" value="FAD/NAD(P)-binding domain"/>
    <property type="match status" value="1"/>
</dbReference>
<dbReference type="EMBL" id="JAUHHV010000006">
    <property type="protein sequence ID" value="KAK1420431.1"/>
    <property type="molecule type" value="Genomic_DNA"/>
</dbReference>
<evidence type="ECO:0000259" key="1">
    <source>
        <dbReference type="Pfam" id="PF01494"/>
    </source>
</evidence>
<dbReference type="PRINTS" id="PR00420">
    <property type="entry name" value="RNGMNOXGNASE"/>
</dbReference>
<feature type="domain" description="FAD-binding" evidence="1">
    <location>
        <begin position="305"/>
        <end position="365"/>
    </location>
</feature>
<protein>
    <recommendedName>
        <fullName evidence="1">FAD-binding domain-containing protein</fullName>
    </recommendedName>
</protein>
<dbReference type="Gene3D" id="3.50.50.60">
    <property type="entry name" value="FAD/NAD(P)-binding domain"/>
    <property type="match status" value="1"/>
</dbReference>
<reference evidence="2" key="1">
    <citation type="journal article" date="2023" name="bioRxiv">
        <title>Improved chromosome-level genome assembly for marigold (Tagetes erecta).</title>
        <authorList>
            <person name="Jiang F."/>
            <person name="Yuan L."/>
            <person name="Wang S."/>
            <person name="Wang H."/>
            <person name="Xu D."/>
            <person name="Wang A."/>
            <person name="Fan W."/>
        </authorList>
    </citation>
    <scope>NUCLEOTIDE SEQUENCE</scope>
    <source>
        <strain evidence="2">WSJ</strain>
        <tissue evidence="2">Leaf</tissue>
    </source>
</reference>
<dbReference type="InterPro" id="IPR002938">
    <property type="entry name" value="FAD-bd"/>
</dbReference>
<dbReference type="Proteomes" id="UP001229421">
    <property type="component" value="Unassembled WGS sequence"/>
</dbReference>
<gene>
    <name evidence="2" type="ORF">QVD17_22019</name>
</gene>
<accession>A0AAD8KG54</accession>
<comment type="caution">
    <text evidence="2">The sequence shown here is derived from an EMBL/GenBank/DDBJ whole genome shotgun (WGS) entry which is preliminary data.</text>
</comment>
<keyword evidence="3" id="KW-1185">Reference proteome</keyword>
<evidence type="ECO:0000313" key="2">
    <source>
        <dbReference type="EMBL" id="KAK1420431.1"/>
    </source>
</evidence>
<dbReference type="InterPro" id="IPR053212">
    <property type="entry name" value="DHP_3-monooxygenase"/>
</dbReference>
<dbReference type="InterPro" id="IPR036188">
    <property type="entry name" value="FAD/NAD-bd_sf"/>
</dbReference>
<evidence type="ECO:0000313" key="3">
    <source>
        <dbReference type="Proteomes" id="UP001229421"/>
    </source>
</evidence>
<dbReference type="GO" id="GO:0071949">
    <property type="term" value="F:FAD binding"/>
    <property type="evidence" value="ECO:0007669"/>
    <property type="project" value="InterPro"/>
</dbReference>
<name>A0AAD8KG54_TARER</name>
<organism evidence="2 3">
    <name type="scientific">Tagetes erecta</name>
    <name type="common">African marigold</name>
    <dbReference type="NCBI Taxonomy" id="13708"/>
    <lineage>
        <taxon>Eukaryota</taxon>
        <taxon>Viridiplantae</taxon>
        <taxon>Streptophyta</taxon>
        <taxon>Embryophyta</taxon>
        <taxon>Tracheophyta</taxon>
        <taxon>Spermatophyta</taxon>
        <taxon>Magnoliopsida</taxon>
        <taxon>eudicotyledons</taxon>
        <taxon>Gunneridae</taxon>
        <taxon>Pentapetalae</taxon>
        <taxon>asterids</taxon>
        <taxon>campanulids</taxon>
        <taxon>Asterales</taxon>
        <taxon>Asteraceae</taxon>
        <taxon>Asteroideae</taxon>
        <taxon>Heliantheae alliance</taxon>
        <taxon>Tageteae</taxon>
        <taxon>Tagetes</taxon>
    </lineage>
</organism>
<dbReference type="Pfam" id="PF01494">
    <property type="entry name" value="FAD_binding_3"/>
    <property type="match status" value="1"/>
</dbReference>